<name>A0A0H2MI18_9PROT</name>
<dbReference type="RefSeq" id="WP_047763178.1">
    <property type="nucleotide sequence ID" value="NZ_LAQL01000003.1"/>
</dbReference>
<evidence type="ECO:0000313" key="1">
    <source>
        <dbReference type="EMBL" id="KLN61841.1"/>
    </source>
</evidence>
<dbReference type="OrthoDB" id="8481382at2"/>
<keyword evidence="2" id="KW-1185">Reference proteome</keyword>
<sequence>MLLSRTNAVIEANQRVSRVEEQLKLTKVQAARDYNLAKTAYASNEAAAKSATSSYKDITTGKNDPVTETAGAITLAGAQTSQTLFYAQQIASNVPDADVSQYLTPLADDQSEHDKSVAAFKDIIGQTPGERMRAQVLRSLGLTEDDLKNMTPEDRKKIEEKIAKLIDENVKNSVSENFTPASETDLENGEKSQLQANLNLGNEQGNETLTGAEKQSFSVDEQRRDGIRKTILQNII</sequence>
<accession>A0A0H2MI18</accession>
<dbReference type="STRING" id="1489064.WH96_06015"/>
<evidence type="ECO:0000313" key="2">
    <source>
        <dbReference type="Proteomes" id="UP000035444"/>
    </source>
</evidence>
<dbReference type="EMBL" id="LAQL01000003">
    <property type="protein sequence ID" value="KLN61841.1"/>
    <property type="molecule type" value="Genomic_DNA"/>
</dbReference>
<dbReference type="AlphaFoldDB" id="A0A0H2MI18"/>
<organism evidence="1 2">
    <name type="scientific">Kiloniella spongiae</name>
    <dbReference type="NCBI Taxonomy" id="1489064"/>
    <lineage>
        <taxon>Bacteria</taxon>
        <taxon>Pseudomonadati</taxon>
        <taxon>Pseudomonadota</taxon>
        <taxon>Alphaproteobacteria</taxon>
        <taxon>Rhodospirillales</taxon>
        <taxon>Kiloniellaceae</taxon>
        <taxon>Kiloniella</taxon>
    </lineage>
</organism>
<proteinExistence type="predicted"/>
<reference evidence="1 2" key="1">
    <citation type="submission" date="2015-03" db="EMBL/GenBank/DDBJ databases">
        <title>Genome Sequence of Kiloniella spongiae MEBiC09566, isolated from a marine sponge.</title>
        <authorList>
            <person name="Shao Z."/>
            <person name="Wang L."/>
            <person name="Li X."/>
        </authorList>
    </citation>
    <scope>NUCLEOTIDE SEQUENCE [LARGE SCALE GENOMIC DNA]</scope>
    <source>
        <strain evidence="1 2">MEBiC09566</strain>
    </source>
</reference>
<comment type="caution">
    <text evidence="1">The sequence shown here is derived from an EMBL/GenBank/DDBJ whole genome shotgun (WGS) entry which is preliminary data.</text>
</comment>
<dbReference type="Proteomes" id="UP000035444">
    <property type="component" value="Unassembled WGS sequence"/>
</dbReference>
<gene>
    <name evidence="1" type="ORF">WH96_06015</name>
</gene>
<protein>
    <submittedName>
        <fullName evidence="1">Uncharacterized protein</fullName>
    </submittedName>
</protein>